<dbReference type="InterPro" id="IPR031127">
    <property type="entry name" value="E3_UB_ligase_RBR"/>
</dbReference>
<dbReference type="OrthoDB" id="1431934at2759"/>
<dbReference type="GO" id="GO:0016567">
    <property type="term" value="P:protein ubiquitination"/>
    <property type="evidence" value="ECO:0007669"/>
    <property type="project" value="InterPro"/>
</dbReference>
<dbReference type="AlphaFoldDB" id="A0A9P6JS90"/>
<sequence length="340" mass="37752">MASTSSHASSSDVEPEALWLRFFKSVNKTSGETVQLNNRLNNASISINSSTSSLVAPLETTEAAINSVLVEANRSILTVVTIESVESPPLPLSIPPPVPAPVLNSPPPACGVCFEQVDESCLVTIPICGHNYCKTCLSTFLKLKLKARKYPIRCPYCEAMDMTGRHSLPDSILESLELSSEDTERLHELQLLTHASLIHCGRCKQEMYVDREQFEANDIVSCPLPSCQYSWCKSCSKEVSPCDKSHTCVKNKKLHRLAKRKGWKPCPGCGVLVDKTVGCNHMMCTVPRCSVHFCFRCGGMIFDPAINDYIGEAITVHYLNCRQYERWYTPRRIGEACSIQ</sequence>
<keyword evidence="2" id="KW-0479">Metal-binding</keyword>
<dbReference type="InterPro" id="IPR013083">
    <property type="entry name" value="Znf_RING/FYVE/PHD"/>
</dbReference>
<reference evidence="10" key="1">
    <citation type="submission" date="2020-11" db="EMBL/GenBank/DDBJ databases">
        <authorList>
            <consortium name="DOE Joint Genome Institute"/>
            <person name="Ahrendt S."/>
            <person name="Riley R."/>
            <person name="Andreopoulos W."/>
            <person name="Labutti K."/>
            <person name="Pangilinan J."/>
            <person name="Ruiz-Duenas F.J."/>
            <person name="Barrasa J.M."/>
            <person name="Sanchez-Garcia M."/>
            <person name="Camarero S."/>
            <person name="Miyauchi S."/>
            <person name="Serrano A."/>
            <person name="Linde D."/>
            <person name="Babiker R."/>
            <person name="Drula E."/>
            <person name="Ayuso-Fernandez I."/>
            <person name="Pacheco R."/>
            <person name="Padilla G."/>
            <person name="Ferreira P."/>
            <person name="Barriuso J."/>
            <person name="Kellner H."/>
            <person name="Castanera R."/>
            <person name="Alfaro M."/>
            <person name="Ramirez L."/>
            <person name="Pisabarro A.G."/>
            <person name="Kuo A."/>
            <person name="Tritt A."/>
            <person name="Lipzen A."/>
            <person name="He G."/>
            <person name="Yan M."/>
            <person name="Ng V."/>
            <person name="Cullen D."/>
            <person name="Martin F."/>
            <person name="Rosso M.-N."/>
            <person name="Henrissat B."/>
            <person name="Hibbett D."/>
            <person name="Martinez A.T."/>
            <person name="Grigoriev I.V."/>
        </authorList>
    </citation>
    <scope>NUCLEOTIDE SEQUENCE</scope>
    <source>
        <strain evidence="10">CBS 506.95</strain>
    </source>
</reference>
<name>A0A9P6JS90_9AGAR</name>
<dbReference type="PROSITE" id="PS00518">
    <property type="entry name" value="ZF_RING_1"/>
    <property type="match status" value="1"/>
</dbReference>
<keyword evidence="6" id="KW-0862">Zinc</keyword>
<dbReference type="GO" id="GO:0004842">
    <property type="term" value="F:ubiquitin-protein transferase activity"/>
    <property type="evidence" value="ECO:0007669"/>
    <property type="project" value="InterPro"/>
</dbReference>
<dbReference type="InterPro" id="IPR017907">
    <property type="entry name" value="Znf_RING_CS"/>
</dbReference>
<dbReference type="Gene3D" id="3.30.40.10">
    <property type="entry name" value="Zinc/RING finger domain, C3HC4 (zinc finger)"/>
    <property type="match status" value="1"/>
</dbReference>
<keyword evidence="4 7" id="KW-0863">Zinc-finger</keyword>
<keyword evidence="1" id="KW-0808">Transferase</keyword>
<dbReference type="SMART" id="SM00184">
    <property type="entry name" value="RING"/>
    <property type="match status" value="2"/>
</dbReference>
<keyword evidence="5" id="KW-0833">Ubl conjugation pathway</keyword>
<evidence type="ECO:0000256" key="7">
    <source>
        <dbReference type="PROSITE-ProRule" id="PRU00175"/>
    </source>
</evidence>
<evidence type="ECO:0000256" key="5">
    <source>
        <dbReference type="ARBA" id="ARBA00022786"/>
    </source>
</evidence>
<dbReference type="SUPFAM" id="SSF57850">
    <property type="entry name" value="RING/U-box"/>
    <property type="match status" value="2"/>
</dbReference>
<dbReference type="CDD" id="cd22584">
    <property type="entry name" value="Rcat_RBR_unk"/>
    <property type="match status" value="1"/>
</dbReference>
<evidence type="ECO:0000259" key="9">
    <source>
        <dbReference type="PROSITE" id="PS51873"/>
    </source>
</evidence>
<evidence type="ECO:0000256" key="1">
    <source>
        <dbReference type="ARBA" id="ARBA00022679"/>
    </source>
</evidence>
<dbReference type="Proteomes" id="UP000807306">
    <property type="component" value="Unassembled WGS sequence"/>
</dbReference>
<dbReference type="InterPro" id="IPR027370">
    <property type="entry name" value="Znf-RING_euk"/>
</dbReference>
<dbReference type="PANTHER" id="PTHR11685">
    <property type="entry name" value="RBR FAMILY RING FINGER AND IBR DOMAIN-CONTAINING"/>
    <property type="match status" value="1"/>
</dbReference>
<dbReference type="PROSITE" id="PS50089">
    <property type="entry name" value="ZF_RING_2"/>
    <property type="match status" value="1"/>
</dbReference>
<proteinExistence type="predicted"/>
<dbReference type="EMBL" id="MU157834">
    <property type="protein sequence ID" value="KAF9531707.1"/>
    <property type="molecule type" value="Genomic_DNA"/>
</dbReference>
<evidence type="ECO:0000256" key="2">
    <source>
        <dbReference type="ARBA" id="ARBA00022723"/>
    </source>
</evidence>
<evidence type="ECO:0000256" key="4">
    <source>
        <dbReference type="ARBA" id="ARBA00022771"/>
    </source>
</evidence>
<dbReference type="Pfam" id="PF13445">
    <property type="entry name" value="zf-RING_UBOX"/>
    <property type="match status" value="1"/>
</dbReference>
<dbReference type="GO" id="GO:0008270">
    <property type="term" value="F:zinc ion binding"/>
    <property type="evidence" value="ECO:0007669"/>
    <property type="project" value="UniProtKB-KW"/>
</dbReference>
<evidence type="ECO:0000259" key="8">
    <source>
        <dbReference type="PROSITE" id="PS50089"/>
    </source>
</evidence>
<gene>
    <name evidence="10" type="ORF">CPB83DRAFT_786403</name>
</gene>
<keyword evidence="3" id="KW-0677">Repeat</keyword>
<evidence type="ECO:0000313" key="10">
    <source>
        <dbReference type="EMBL" id="KAF9531707.1"/>
    </source>
</evidence>
<dbReference type="InterPro" id="IPR001841">
    <property type="entry name" value="Znf_RING"/>
</dbReference>
<feature type="domain" description="RING-type" evidence="8">
    <location>
        <begin position="110"/>
        <end position="158"/>
    </location>
</feature>
<evidence type="ECO:0000313" key="11">
    <source>
        <dbReference type="Proteomes" id="UP000807306"/>
    </source>
</evidence>
<protein>
    <submittedName>
        <fullName evidence="10">Uncharacterized protein</fullName>
    </submittedName>
</protein>
<dbReference type="PROSITE" id="PS51873">
    <property type="entry name" value="TRIAD"/>
    <property type="match status" value="1"/>
</dbReference>
<organism evidence="10 11">
    <name type="scientific">Crepidotus variabilis</name>
    <dbReference type="NCBI Taxonomy" id="179855"/>
    <lineage>
        <taxon>Eukaryota</taxon>
        <taxon>Fungi</taxon>
        <taxon>Dikarya</taxon>
        <taxon>Basidiomycota</taxon>
        <taxon>Agaricomycotina</taxon>
        <taxon>Agaricomycetes</taxon>
        <taxon>Agaricomycetidae</taxon>
        <taxon>Agaricales</taxon>
        <taxon>Agaricineae</taxon>
        <taxon>Crepidotaceae</taxon>
        <taxon>Crepidotus</taxon>
    </lineage>
</organism>
<evidence type="ECO:0000256" key="6">
    <source>
        <dbReference type="ARBA" id="ARBA00022833"/>
    </source>
</evidence>
<feature type="domain" description="RING-type" evidence="9">
    <location>
        <begin position="106"/>
        <end position="325"/>
    </location>
</feature>
<keyword evidence="11" id="KW-1185">Reference proteome</keyword>
<dbReference type="InterPro" id="IPR044066">
    <property type="entry name" value="TRIAD_supradom"/>
</dbReference>
<dbReference type="Gene3D" id="1.20.120.1750">
    <property type="match status" value="1"/>
</dbReference>
<accession>A0A9P6JS90</accession>
<comment type="caution">
    <text evidence="10">The sequence shown here is derived from an EMBL/GenBank/DDBJ whole genome shotgun (WGS) entry which is preliminary data.</text>
</comment>
<evidence type="ECO:0000256" key="3">
    <source>
        <dbReference type="ARBA" id="ARBA00022737"/>
    </source>
</evidence>